<keyword evidence="3 12" id="KW-1134">Transmembrane beta strand</keyword>
<dbReference type="Gene3D" id="2.40.170.20">
    <property type="entry name" value="TonB-dependent receptor, beta-barrel domain"/>
    <property type="match status" value="1"/>
</dbReference>
<name>A0ABU8EWM4_9GAMM</name>
<dbReference type="PANTHER" id="PTHR32552">
    <property type="entry name" value="FERRICHROME IRON RECEPTOR-RELATED"/>
    <property type="match status" value="1"/>
</dbReference>
<keyword evidence="5 12" id="KW-0812">Transmembrane</keyword>
<dbReference type="SUPFAM" id="SSF56935">
    <property type="entry name" value="Porins"/>
    <property type="match status" value="1"/>
</dbReference>
<feature type="signal peptide" evidence="14">
    <location>
        <begin position="1"/>
        <end position="24"/>
    </location>
</feature>
<dbReference type="PANTHER" id="PTHR32552:SF89">
    <property type="entry name" value="CATECHOLATE SIDEROPHORE RECEPTOR FIU"/>
    <property type="match status" value="1"/>
</dbReference>
<feature type="chain" id="PRO_5047024396" evidence="14">
    <location>
        <begin position="25"/>
        <end position="833"/>
    </location>
</feature>
<keyword evidence="6 14" id="KW-0732">Signal</keyword>
<keyword evidence="11 12" id="KW-0998">Cell outer membrane</keyword>
<evidence type="ECO:0000313" key="17">
    <source>
        <dbReference type="EMBL" id="MEI4551379.1"/>
    </source>
</evidence>
<evidence type="ECO:0000256" key="2">
    <source>
        <dbReference type="ARBA" id="ARBA00022448"/>
    </source>
</evidence>
<gene>
    <name evidence="17" type="ORF">WAE96_17015</name>
</gene>
<evidence type="ECO:0000256" key="12">
    <source>
        <dbReference type="PROSITE-ProRule" id="PRU01360"/>
    </source>
</evidence>
<keyword evidence="8" id="KW-0406">Ion transport</keyword>
<proteinExistence type="inferred from homology"/>
<evidence type="ECO:0000256" key="7">
    <source>
        <dbReference type="ARBA" id="ARBA00023004"/>
    </source>
</evidence>
<dbReference type="Pfam" id="PF07715">
    <property type="entry name" value="Plug"/>
    <property type="match status" value="1"/>
</dbReference>
<evidence type="ECO:0000313" key="18">
    <source>
        <dbReference type="Proteomes" id="UP001382455"/>
    </source>
</evidence>
<accession>A0ABU8EWM4</accession>
<protein>
    <submittedName>
        <fullName evidence="17">TonB-dependent receptor</fullName>
    </submittedName>
</protein>
<evidence type="ECO:0000256" key="14">
    <source>
        <dbReference type="SAM" id="SignalP"/>
    </source>
</evidence>
<evidence type="ECO:0000259" key="15">
    <source>
        <dbReference type="Pfam" id="PF00593"/>
    </source>
</evidence>
<comment type="subcellular location">
    <subcellularLocation>
        <location evidence="1 12">Cell outer membrane</location>
        <topology evidence="1 12">Multi-pass membrane protein</topology>
    </subcellularLocation>
</comment>
<evidence type="ECO:0000256" key="4">
    <source>
        <dbReference type="ARBA" id="ARBA00022496"/>
    </source>
</evidence>
<organism evidence="17 18">
    <name type="scientific">Pseudoalteromonas spongiae</name>
    <dbReference type="NCBI Taxonomy" id="298657"/>
    <lineage>
        <taxon>Bacteria</taxon>
        <taxon>Pseudomonadati</taxon>
        <taxon>Pseudomonadota</taxon>
        <taxon>Gammaproteobacteria</taxon>
        <taxon>Alteromonadales</taxon>
        <taxon>Pseudoalteromonadaceae</taxon>
        <taxon>Pseudoalteromonas</taxon>
    </lineage>
</organism>
<dbReference type="InterPro" id="IPR037066">
    <property type="entry name" value="Plug_dom_sf"/>
</dbReference>
<keyword evidence="9 13" id="KW-0798">TonB box</keyword>
<dbReference type="InterPro" id="IPR036942">
    <property type="entry name" value="Beta-barrel_TonB_sf"/>
</dbReference>
<keyword evidence="10 12" id="KW-0472">Membrane</keyword>
<reference evidence="17 18" key="1">
    <citation type="submission" date="2023-12" db="EMBL/GenBank/DDBJ databases">
        <title>Friends and Foes: Symbiotic and Algicidal bacterial influence on Karenia brevis blooms.</title>
        <authorList>
            <person name="Fei C."/>
            <person name="Mohamed A.R."/>
            <person name="Booker A."/>
            <person name="Arshad M."/>
            <person name="Klass S."/>
            <person name="Ahn S."/>
            <person name="Gilbert P.M."/>
            <person name="Heil C.A."/>
            <person name="Martinez J.M."/>
            <person name="Amin S.A."/>
        </authorList>
    </citation>
    <scope>NUCLEOTIDE SEQUENCE [LARGE SCALE GENOMIC DNA]</scope>
    <source>
        <strain evidence="17 18">CE15</strain>
    </source>
</reference>
<evidence type="ECO:0000259" key="16">
    <source>
        <dbReference type="Pfam" id="PF07715"/>
    </source>
</evidence>
<dbReference type="InterPro" id="IPR039426">
    <property type="entry name" value="TonB-dep_rcpt-like"/>
</dbReference>
<evidence type="ECO:0000256" key="6">
    <source>
        <dbReference type="ARBA" id="ARBA00022729"/>
    </source>
</evidence>
<dbReference type="InterPro" id="IPR000531">
    <property type="entry name" value="Beta-barrel_TonB"/>
</dbReference>
<evidence type="ECO:0000256" key="5">
    <source>
        <dbReference type="ARBA" id="ARBA00022692"/>
    </source>
</evidence>
<evidence type="ECO:0000256" key="9">
    <source>
        <dbReference type="ARBA" id="ARBA00023077"/>
    </source>
</evidence>
<feature type="domain" description="TonB-dependent receptor-like beta-barrel" evidence="15">
    <location>
        <begin position="283"/>
        <end position="791"/>
    </location>
</feature>
<evidence type="ECO:0000256" key="13">
    <source>
        <dbReference type="RuleBase" id="RU003357"/>
    </source>
</evidence>
<comment type="caution">
    <text evidence="17">The sequence shown here is derived from an EMBL/GenBank/DDBJ whole genome shotgun (WGS) entry which is preliminary data.</text>
</comment>
<evidence type="ECO:0000256" key="10">
    <source>
        <dbReference type="ARBA" id="ARBA00023136"/>
    </source>
</evidence>
<keyword evidence="17" id="KW-0675">Receptor</keyword>
<sequence length="833" mass="92873">MAKAIRYTSLAAAIAACLSTGVNANQQSSEEKANDLLDMERIIVTGGTGRGLTKLESSVSITTLNADQLSREQALGTADLLEVVPGFWVEDSGGETNNNVAPRGLRGGEGFRYIGVQEDGLPVVYDGVWVDFYQRQDITIEHMEAVRGGTSGLLTTNGPAAMVNFITRKPDDMEEATLRFTAADYGLYRTDLYYGTPIGDDWKMAVGGYYRVSDGVRNTEFTADQGGQLRVTLMREFDKGSLTLSAKHLNDHTTFFVPIPLQDQQNPKGIPGVDPKFGTLIGNDQRRLDYLQKDGSYLTHDLKDGQHTQFSTLGYNLDWELNDNWLLNAAGRYSSFENDMYILLNFDNSTLVDANSRLEYQDVQNMLTTFSDDGAVKAMYRFVGSEQLLQNPETLNGNGLVTTSYPLYSRYDAEQFVNKLSVTYEGEQHSLTMGWLFAYVDADSLPVDKWESQFLTEVRDNARRLDIVAVDNNNNVVGQLTDRGSTGYAPGWGQATAFGTTTSHSFFINEEFQVTDDLRLDGGLRYEILSLDSTASGTLFAQPVNGAFDENGNDIDNNLANNYVDMPSHKFYNKQSDESELAWTLGFNYTLNDTTAFFARYADAFEMPRLLSHGQTIHSGENAAFNETVNLTFSEFGARFSGDTFSTSATLFQTKFKDLTERNFTGDDGAVANQTIDTVTTGIEFEAVWQPISDLRFDLTGVAQNPEMEGFDQNYSHWEGNQVKRTPKVQLRLTPTYYFDNGDVYLTAHYLGDRFSDGENKFELPAYMTVDAGINYHFTDHLKLHVKATNLTNEIGLTEGNPRAINDQQAGFEYYYARPILGRTVSASITLDF</sequence>
<evidence type="ECO:0000256" key="11">
    <source>
        <dbReference type="ARBA" id="ARBA00023237"/>
    </source>
</evidence>
<dbReference type="InterPro" id="IPR012910">
    <property type="entry name" value="Plug_dom"/>
</dbReference>
<dbReference type="Proteomes" id="UP001382455">
    <property type="component" value="Unassembled WGS sequence"/>
</dbReference>
<evidence type="ECO:0000256" key="3">
    <source>
        <dbReference type="ARBA" id="ARBA00022452"/>
    </source>
</evidence>
<dbReference type="Pfam" id="PF00593">
    <property type="entry name" value="TonB_dep_Rec_b-barrel"/>
    <property type="match status" value="1"/>
</dbReference>
<evidence type="ECO:0000256" key="8">
    <source>
        <dbReference type="ARBA" id="ARBA00023065"/>
    </source>
</evidence>
<comment type="similarity">
    <text evidence="12 13">Belongs to the TonB-dependent receptor family.</text>
</comment>
<feature type="domain" description="TonB-dependent receptor plug" evidence="16">
    <location>
        <begin position="54"/>
        <end position="160"/>
    </location>
</feature>
<evidence type="ECO:0000256" key="1">
    <source>
        <dbReference type="ARBA" id="ARBA00004571"/>
    </source>
</evidence>
<dbReference type="PROSITE" id="PS52016">
    <property type="entry name" value="TONB_DEPENDENT_REC_3"/>
    <property type="match status" value="1"/>
</dbReference>
<dbReference type="EMBL" id="JBAWKS010000002">
    <property type="protein sequence ID" value="MEI4551379.1"/>
    <property type="molecule type" value="Genomic_DNA"/>
</dbReference>
<keyword evidence="18" id="KW-1185">Reference proteome</keyword>
<keyword evidence="4" id="KW-0410">Iron transport</keyword>
<keyword evidence="2 12" id="KW-0813">Transport</keyword>
<dbReference type="RefSeq" id="WP_336436365.1">
    <property type="nucleotide sequence ID" value="NZ_JBAWKS010000002.1"/>
</dbReference>
<dbReference type="Gene3D" id="2.170.130.10">
    <property type="entry name" value="TonB-dependent receptor, plug domain"/>
    <property type="match status" value="1"/>
</dbReference>
<dbReference type="PROSITE" id="PS51257">
    <property type="entry name" value="PROKAR_LIPOPROTEIN"/>
    <property type="match status" value="1"/>
</dbReference>
<keyword evidence="7" id="KW-0408">Iron</keyword>